<dbReference type="PANTHER" id="PTHR31900:SF30">
    <property type="entry name" value="SUPERFAMILY PROTEIN, PUTATIVE-RELATED"/>
    <property type="match status" value="1"/>
</dbReference>
<dbReference type="OrthoDB" id="1939276at2759"/>
<evidence type="ECO:0000313" key="1">
    <source>
        <dbReference type="EMBL" id="KAJ4836679.1"/>
    </source>
</evidence>
<organism evidence="1 2">
    <name type="scientific">Turnera subulata</name>
    <dbReference type="NCBI Taxonomy" id="218843"/>
    <lineage>
        <taxon>Eukaryota</taxon>
        <taxon>Viridiplantae</taxon>
        <taxon>Streptophyta</taxon>
        <taxon>Embryophyta</taxon>
        <taxon>Tracheophyta</taxon>
        <taxon>Spermatophyta</taxon>
        <taxon>Magnoliopsida</taxon>
        <taxon>eudicotyledons</taxon>
        <taxon>Gunneridae</taxon>
        <taxon>Pentapetalae</taxon>
        <taxon>rosids</taxon>
        <taxon>fabids</taxon>
        <taxon>Malpighiales</taxon>
        <taxon>Passifloraceae</taxon>
        <taxon>Turnera</taxon>
    </lineage>
</organism>
<dbReference type="Proteomes" id="UP001141552">
    <property type="component" value="Unassembled WGS sequence"/>
</dbReference>
<keyword evidence="2" id="KW-1185">Reference proteome</keyword>
<reference evidence="1" key="2">
    <citation type="journal article" date="2023" name="Plants (Basel)">
        <title>Annotation of the Turnera subulata (Passifloraceae) Draft Genome Reveals the S-Locus Evolved after the Divergence of Turneroideae from Passifloroideae in a Stepwise Manner.</title>
        <authorList>
            <person name="Henning P.M."/>
            <person name="Roalson E.H."/>
            <person name="Mir W."/>
            <person name="McCubbin A.G."/>
            <person name="Shore J.S."/>
        </authorList>
    </citation>
    <scope>NUCLEOTIDE SEQUENCE</scope>
    <source>
        <strain evidence="1">F60SS</strain>
    </source>
</reference>
<evidence type="ECO:0000313" key="2">
    <source>
        <dbReference type="Proteomes" id="UP001141552"/>
    </source>
</evidence>
<accession>A0A9Q0FTV6</accession>
<gene>
    <name evidence="1" type="ORF">Tsubulata_048296</name>
</gene>
<protein>
    <recommendedName>
        <fullName evidence="3">FBD domain-containing protein</fullName>
    </recommendedName>
</protein>
<comment type="caution">
    <text evidence="1">The sequence shown here is derived from an EMBL/GenBank/DDBJ whole genome shotgun (WGS) entry which is preliminary data.</text>
</comment>
<sequence>MSFSLEDCFLFGFSVVKIHSLKLKELNLGFIRCSRSLEIDCPNLTSLVMNYYYAEEIHFKDISSLVEARVYFSPRHFKLWRMVVNSVSHVKHLATGWNLEFKFLLPKDQLLFDSPLCNVKQLEIQTGYSKVKVLAMASLLQFLPNLEALILEPPLVIGKKKYYCDFSREPEWEESERMAALEQPIHLQLPSLKFVKIKDFKQTMEEAIFISYLILHGDVLEKIILVHPLVEGNFAAQSVVLRRRRINQLRESCPI</sequence>
<proteinExistence type="predicted"/>
<dbReference type="EMBL" id="JAKUCV010004043">
    <property type="protein sequence ID" value="KAJ4836679.1"/>
    <property type="molecule type" value="Genomic_DNA"/>
</dbReference>
<evidence type="ECO:0008006" key="3">
    <source>
        <dbReference type="Google" id="ProtNLM"/>
    </source>
</evidence>
<dbReference type="PANTHER" id="PTHR31900">
    <property type="entry name" value="F-BOX/RNI SUPERFAMILY PROTEIN-RELATED"/>
    <property type="match status" value="1"/>
</dbReference>
<name>A0A9Q0FTV6_9ROSI</name>
<dbReference type="InterPro" id="IPR050232">
    <property type="entry name" value="FBL13/AtMIF1-like"/>
</dbReference>
<reference evidence="1" key="1">
    <citation type="submission" date="2022-02" db="EMBL/GenBank/DDBJ databases">
        <authorList>
            <person name="Henning P.M."/>
            <person name="McCubbin A.G."/>
            <person name="Shore J.S."/>
        </authorList>
    </citation>
    <scope>NUCLEOTIDE SEQUENCE</scope>
    <source>
        <strain evidence="1">F60SS</strain>
        <tissue evidence="1">Leaves</tissue>
    </source>
</reference>
<dbReference type="AlphaFoldDB" id="A0A9Q0FTV6"/>